<protein>
    <recommendedName>
        <fullName evidence="1">LysM domain-containing protein</fullName>
    </recommendedName>
</protein>
<gene>
    <name evidence="2" type="ORF">PM3016_1651</name>
</gene>
<evidence type="ECO:0000259" key="1">
    <source>
        <dbReference type="PROSITE" id="PS51782"/>
    </source>
</evidence>
<dbReference type="STRING" id="1116391.PM3016_1651"/>
<dbReference type="SUPFAM" id="SSF54106">
    <property type="entry name" value="LysM domain"/>
    <property type="match status" value="4"/>
</dbReference>
<organism evidence="2 3">
    <name type="scientific">Paenibacillus mucilaginosus 3016</name>
    <dbReference type="NCBI Taxonomy" id="1116391"/>
    <lineage>
        <taxon>Bacteria</taxon>
        <taxon>Bacillati</taxon>
        <taxon>Bacillota</taxon>
        <taxon>Bacilli</taxon>
        <taxon>Bacillales</taxon>
        <taxon>Paenibacillaceae</taxon>
        <taxon>Paenibacillus</taxon>
    </lineage>
</organism>
<dbReference type="RefSeq" id="WP_014369120.1">
    <property type="nucleotide sequence ID" value="NC_016935.1"/>
</dbReference>
<dbReference type="InterPro" id="IPR036779">
    <property type="entry name" value="LysM_dom_sf"/>
</dbReference>
<feature type="domain" description="LysM" evidence="1">
    <location>
        <begin position="110"/>
        <end position="153"/>
    </location>
</feature>
<evidence type="ECO:0000313" key="3">
    <source>
        <dbReference type="Proteomes" id="UP000007523"/>
    </source>
</evidence>
<dbReference type="SMART" id="SM00257">
    <property type="entry name" value="LysM"/>
    <property type="match status" value="4"/>
</dbReference>
<reference evidence="2 3" key="1">
    <citation type="journal article" date="2012" name="J. Bacteriol.">
        <title>Complete Genome Sequence of Paenibacillus mucilaginosus 3016, a Bacterium Functional as Microbial Fertilizer.</title>
        <authorList>
            <person name="Ma M."/>
            <person name="Wang Z."/>
            <person name="Li L."/>
            <person name="Jiang X."/>
            <person name="Guan D."/>
            <person name="Cao F."/>
            <person name="Chen H."/>
            <person name="Wang X."/>
            <person name="Shen D."/>
            <person name="Du B."/>
            <person name="Li J."/>
        </authorList>
    </citation>
    <scope>NUCLEOTIDE SEQUENCE [LARGE SCALE GENOMIC DNA]</scope>
    <source>
        <strain evidence="2 3">3016</strain>
    </source>
</reference>
<dbReference type="PANTHER" id="PTHR33734">
    <property type="entry name" value="LYSM DOMAIN-CONTAINING GPI-ANCHORED PROTEIN 2"/>
    <property type="match status" value="1"/>
</dbReference>
<dbReference type="AlphaFoldDB" id="H6NCF6"/>
<accession>H6NCF6</accession>
<dbReference type="Pfam" id="PF01476">
    <property type="entry name" value="LysM"/>
    <property type="match status" value="4"/>
</dbReference>
<dbReference type="KEGG" id="pmq:PM3016_1651"/>
<evidence type="ECO:0000313" key="2">
    <source>
        <dbReference type="EMBL" id="AFC28569.1"/>
    </source>
</evidence>
<sequence>MWYVVQPGDSLQRIAQKTGASLESIIRSNAWPDGKLYIGHRLYIPEETRELVNYTVKPGETLEVIAQKFHTTKQAIMQKNHLDSDFVVAGQTLQIDAPAGVAASYIRPLVTYTVVDGDTLDSIAQKFNIGKQVIMHLNHLTSETVTPGQQLQIDTRIKIPYSNTRPLTTYKVEVGDTLDTIAQKFNISKAEIIQLNGLGSETLKAGQTLTLNIEPRDSLSRFPEDSGTEPTPASEVYRQEINSVYDRGLRTNITIWKASKDENGTYFFVSKMAVTAVGSPKAFHPNNELGLDFLNSAGNEGYWWDLVTNDHGVPVVQGGGDPAPGYYVSRTILSDCKKQETDPTRYVDAAVVPYIALPARHLTGAKIGDLCAVVNTGNSKIGYAIVADVGPDDSLGTGSIALAEELGIPSSPKIGGAEDGILYIVFAQSGENRCTVKTREQVIQQAKWLFDKWGGIHKVHALFGKFPLSYKQLHAEQATAH</sequence>
<dbReference type="HOGENOM" id="CLU_567236_0_0_9"/>
<dbReference type="InterPro" id="IPR018392">
    <property type="entry name" value="LysM"/>
</dbReference>
<dbReference type="PROSITE" id="PS51782">
    <property type="entry name" value="LYSM"/>
    <property type="match status" value="4"/>
</dbReference>
<keyword evidence="3" id="KW-1185">Reference proteome</keyword>
<name>H6NCF6_9BACL</name>
<feature type="domain" description="LysM" evidence="1">
    <location>
        <begin position="1"/>
        <end position="44"/>
    </location>
</feature>
<dbReference type="Gene3D" id="3.10.350.10">
    <property type="entry name" value="LysM domain"/>
    <property type="match status" value="4"/>
</dbReference>
<dbReference type="CDD" id="cd00118">
    <property type="entry name" value="LysM"/>
    <property type="match status" value="4"/>
</dbReference>
<feature type="domain" description="LysM" evidence="1">
    <location>
        <begin position="168"/>
        <end position="211"/>
    </location>
</feature>
<dbReference type="GO" id="GO:0008932">
    <property type="term" value="F:lytic endotransglycosylase activity"/>
    <property type="evidence" value="ECO:0007669"/>
    <property type="project" value="TreeGrafter"/>
</dbReference>
<dbReference type="PANTHER" id="PTHR33734:SF22">
    <property type="entry name" value="MEMBRANE-BOUND LYTIC MUREIN TRANSGLYCOSYLASE D"/>
    <property type="match status" value="1"/>
</dbReference>
<dbReference type="Proteomes" id="UP000007523">
    <property type="component" value="Chromosome"/>
</dbReference>
<dbReference type="EMBL" id="CP003235">
    <property type="protein sequence ID" value="AFC28569.1"/>
    <property type="molecule type" value="Genomic_DNA"/>
</dbReference>
<proteinExistence type="predicted"/>
<feature type="domain" description="LysM" evidence="1">
    <location>
        <begin position="52"/>
        <end position="95"/>
    </location>
</feature>